<dbReference type="Gene3D" id="3.40.630.30">
    <property type="match status" value="1"/>
</dbReference>
<dbReference type="Proteomes" id="UP000192929">
    <property type="component" value="Unassembled WGS sequence"/>
</dbReference>
<reference evidence="5" key="1">
    <citation type="submission" date="2017-04" db="EMBL/GenBank/DDBJ databases">
        <authorList>
            <person name="Varghese N."/>
            <person name="Submissions S."/>
        </authorList>
    </citation>
    <scope>NUCLEOTIDE SEQUENCE [LARGE SCALE GENOMIC DNA]</scope>
    <source>
        <strain evidence="5">NIO-1021</strain>
    </source>
</reference>
<dbReference type="InterPro" id="IPR050832">
    <property type="entry name" value="Bact_Acetyltransf"/>
</dbReference>
<keyword evidence="4" id="KW-0689">Ribosomal protein</keyword>
<evidence type="ECO:0000256" key="1">
    <source>
        <dbReference type="ARBA" id="ARBA00022679"/>
    </source>
</evidence>
<dbReference type="CDD" id="cd04301">
    <property type="entry name" value="NAT_SF"/>
    <property type="match status" value="1"/>
</dbReference>
<dbReference type="SUPFAM" id="SSF55729">
    <property type="entry name" value="Acyl-CoA N-acyltransferases (Nat)"/>
    <property type="match status" value="1"/>
</dbReference>
<name>A0A1X7DWK8_9MICC</name>
<gene>
    <name evidence="4" type="ORF">SAMN06296028_11662</name>
</gene>
<keyword evidence="4" id="KW-0687">Ribonucleoprotein</keyword>
<dbReference type="InterPro" id="IPR000182">
    <property type="entry name" value="GNAT_dom"/>
</dbReference>
<evidence type="ECO:0000256" key="2">
    <source>
        <dbReference type="ARBA" id="ARBA00023315"/>
    </source>
</evidence>
<organism evidence="4 5">
    <name type="scientific">Kocuria marina subsp. indica</name>
    <dbReference type="NCBI Taxonomy" id="1049583"/>
    <lineage>
        <taxon>Bacteria</taxon>
        <taxon>Bacillati</taxon>
        <taxon>Actinomycetota</taxon>
        <taxon>Actinomycetes</taxon>
        <taxon>Micrococcales</taxon>
        <taxon>Micrococcaceae</taxon>
        <taxon>Kocuria</taxon>
    </lineage>
</organism>
<dbReference type="Pfam" id="PF00583">
    <property type="entry name" value="Acetyltransf_1"/>
    <property type="match status" value="1"/>
</dbReference>
<evidence type="ECO:0000259" key="3">
    <source>
        <dbReference type="PROSITE" id="PS51186"/>
    </source>
</evidence>
<dbReference type="AlphaFoldDB" id="A0A1X7DWK8"/>
<dbReference type="PANTHER" id="PTHR43877:SF2">
    <property type="entry name" value="AMINOALKYLPHOSPHONATE N-ACETYLTRANSFERASE-RELATED"/>
    <property type="match status" value="1"/>
</dbReference>
<dbReference type="PROSITE" id="PS51186">
    <property type="entry name" value="GNAT"/>
    <property type="match status" value="1"/>
</dbReference>
<dbReference type="EMBL" id="FXAC01000016">
    <property type="protein sequence ID" value="SMF22984.1"/>
    <property type="molecule type" value="Genomic_DNA"/>
</dbReference>
<sequence length="174" mass="19231">MTIHVTDTTWTLLDGSRYRPIRVRPEDLPAIVRLLADDPLGSTREGGDMGAYERAFQEIAADPHQFLTAVRNDAGDVVGTMQLTVIPGLSRGGTRRLQIESVRVSSTLRGQGLGERMFAWAETVALDSGCSLLQLTTDTSRPDAHRFYERLGYRSSHVGFKKQLQNPGPASQLY</sequence>
<feature type="domain" description="N-acetyltransferase" evidence="3">
    <location>
        <begin position="16"/>
        <end position="174"/>
    </location>
</feature>
<dbReference type="PANTHER" id="PTHR43877">
    <property type="entry name" value="AMINOALKYLPHOSPHONATE N-ACETYLTRANSFERASE-RELATED-RELATED"/>
    <property type="match status" value="1"/>
</dbReference>
<keyword evidence="2" id="KW-0012">Acyltransferase</keyword>
<protein>
    <submittedName>
        <fullName evidence="4">Ribosomal protein S18 acetylase RimI</fullName>
    </submittedName>
</protein>
<dbReference type="InterPro" id="IPR016181">
    <property type="entry name" value="Acyl_CoA_acyltransferase"/>
</dbReference>
<dbReference type="GO" id="GO:0005840">
    <property type="term" value="C:ribosome"/>
    <property type="evidence" value="ECO:0007669"/>
    <property type="project" value="UniProtKB-KW"/>
</dbReference>
<dbReference type="GO" id="GO:0016747">
    <property type="term" value="F:acyltransferase activity, transferring groups other than amino-acyl groups"/>
    <property type="evidence" value="ECO:0007669"/>
    <property type="project" value="InterPro"/>
</dbReference>
<keyword evidence="1" id="KW-0808">Transferase</keyword>
<proteinExistence type="predicted"/>
<accession>A0A1X7DWK8</accession>
<dbReference type="RefSeq" id="WP_082943322.1">
    <property type="nucleotide sequence ID" value="NZ_FXAC01000016.1"/>
</dbReference>
<keyword evidence="5" id="KW-1185">Reference proteome</keyword>
<evidence type="ECO:0000313" key="5">
    <source>
        <dbReference type="Proteomes" id="UP000192929"/>
    </source>
</evidence>
<evidence type="ECO:0000313" key="4">
    <source>
        <dbReference type="EMBL" id="SMF22984.1"/>
    </source>
</evidence>